<reference evidence="7 9" key="1">
    <citation type="submission" date="2017-10" db="EMBL/GenBank/DDBJ databases">
        <title>Complete Genome Sequence of Faecalibacterium prausnitzii isolated from the gut of healthy adult Indian.</title>
        <authorList>
            <person name="Bag S."/>
            <person name="Ghosh T.S."/>
            <person name="Das B."/>
        </authorList>
    </citation>
    <scope>NUCLEOTIDE SEQUENCE [LARGE SCALE GENOMIC DNA]</scope>
    <source>
        <strain evidence="7 9">Indica</strain>
    </source>
</reference>
<proteinExistence type="inferred from homology"/>
<dbReference type="Proteomes" id="UP000250997">
    <property type="component" value="Unassembled WGS sequence"/>
</dbReference>
<evidence type="ECO:0000313" key="9">
    <source>
        <dbReference type="Proteomes" id="UP000223709"/>
    </source>
</evidence>
<dbReference type="InterPro" id="IPR050950">
    <property type="entry name" value="HTH-type_LysR_regulators"/>
</dbReference>
<feature type="domain" description="HTH lysR-type" evidence="6">
    <location>
        <begin position="9"/>
        <end position="60"/>
    </location>
</feature>
<dbReference type="Proteomes" id="UP000223709">
    <property type="component" value="Chromosome"/>
</dbReference>
<dbReference type="InterPro" id="IPR036388">
    <property type="entry name" value="WH-like_DNA-bd_sf"/>
</dbReference>
<evidence type="ECO:0000256" key="1">
    <source>
        <dbReference type="ARBA" id="ARBA00009437"/>
    </source>
</evidence>
<dbReference type="EMBL" id="PRLA01000006">
    <property type="protein sequence ID" value="RAW49255.1"/>
    <property type="molecule type" value="Genomic_DNA"/>
</dbReference>
<dbReference type="AlphaFoldDB" id="A0A291TAR7"/>
<dbReference type="GO" id="GO:0003700">
    <property type="term" value="F:DNA-binding transcription factor activity"/>
    <property type="evidence" value="ECO:0007669"/>
    <property type="project" value="InterPro"/>
</dbReference>
<dbReference type="FunFam" id="1.10.10.10:FF:000001">
    <property type="entry name" value="LysR family transcriptional regulator"/>
    <property type="match status" value="1"/>
</dbReference>
<dbReference type="EMBL" id="CP023819">
    <property type="protein sequence ID" value="ATL90283.1"/>
    <property type="molecule type" value="Genomic_DNA"/>
</dbReference>
<evidence type="ECO:0000256" key="4">
    <source>
        <dbReference type="ARBA" id="ARBA00023163"/>
    </source>
</evidence>
<accession>A0A291TAR7</accession>
<dbReference type="RefSeq" id="WP_098924075.1">
    <property type="nucleotide sequence ID" value="NZ_CP023819.1"/>
</dbReference>
<keyword evidence="3" id="KW-0238">DNA-binding</keyword>
<dbReference type="Pfam" id="PF03466">
    <property type="entry name" value="LysR_substrate"/>
    <property type="match status" value="1"/>
</dbReference>
<dbReference type="InterPro" id="IPR005119">
    <property type="entry name" value="LysR_subst-bd"/>
</dbReference>
<feature type="compositionally biased region" description="Polar residues" evidence="5">
    <location>
        <begin position="303"/>
        <end position="314"/>
    </location>
</feature>
<dbReference type="InterPro" id="IPR036390">
    <property type="entry name" value="WH_DNA-bd_sf"/>
</dbReference>
<organism evidence="7 9">
    <name type="scientific">Faecalibacterium prausnitzii</name>
    <dbReference type="NCBI Taxonomy" id="853"/>
    <lineage>
        <taxon>Bacteria</taxon>
        <taxon>Bacillati</taxon>
        <taxon>Bacillota</taxon>
        <taxon>Clostridia</taxon>
        <taxon>Eubacteriales</taxon>
        <taxon>Oscillospiraceae</taxon>
        <taxon>Faecalibacterium</taxon>
    </lineage>
</organism>
<sequence>MYVDWEYYKIFYYVAKYQNFTKAARVLGSNQPNITHSMNRLESQLNCVLFIRSNRGVTLTPEGEMLYSRIASAAVQIQDAEEELSASATLEHGAICISATETALNIYLSEKLRAFHTEYPGIRLRISNHSTPQALQAVKNGEVDFAIISTPAEVEPGLKLVELKSFYEVLVGGRTFTALASQSLTLKELSNYPLISLSDESMTRSFYRQFFLDHDAVLRPDTEAATTDQMLTLVKSELGLAFVPEPMAKDLLARGELVQLHLQEIIPTRSICLVYDHHRPLNTAARKFQQMMTKADSPRPAASKQTESISFISQ</sequence>
<dbReference type="SUPFAM" id="SSF46785">
    <property type="entry name" value="Winged helix' DNA-binding domain"/>
    <property type="match status" value="1"/>
</dbReference>
<dbReference type="Gene3D" id="3.40.190.290">
    <property type="match status" value="1"/>
</dbReference>
<keyword evidence="2" id="KW-0805">Transcription regulation</keyword>
<dbReference type="GO" id="GO:0005829">
    <property type="term" value="C:cytosol"/>
    <property type="evidence" value="ECO:0007669"/>
    <property type="project" value="TreeGrafter"/>
</dbReference>
<dbReference type="Gene3D" id="1.10.10.10">
    <property type="entry name" value="Winged helix-like DNA-binding domain superfamily/Winged helix DNA-binding domain"/>
    <property type="match status" value="1"/>
</dbReference>
<evidence type="ECO:0000256" key="3">
    <source>
        <dbReference type="ARBA" id="ARBA00023125"/>
    </source>
</evidence>
<feature type="region of interest" description="Disordered" evidence="5">
    <location>
        <begin position="294"/>
        <end position="314"/>
    </location>
</feature>
<dbReference type="InterPro" id="IPR000847">
    <property type="entry name" value="LysR_HTH_N"/>
</dbReference>
<dbReference type="PROSITE" id="PS50931">
    <property type="entry name" value="HTH_LYSR"/>
    <property type="match status" value="1"/>
</dbReference>
<gene>
    <name evidence="8" type="ORF">C4N27_08755</name>
    <name evidence="7" type="ORF">CRH10_08245</name>
</gene>
<name>A0A291TAR7_9FIRM</name>
<dbReference type="CDD" id="cd05466">
    <property type="entry name" value="PBP2_LTTR_substrate"/>
    <property type="match status" value="1"/>
</dbReference>
<dbReference type="SUPFAM" id="SSF53850">
    <property type="entry name" value="Periplasmic binding protein-like II"/>
    <property type="match status" value="1"/>
</dbReference>
<dbReference type="PRINTS" id="PR00039">
    <property type="entry name" value="HTHLYSR"/>
</dbReference>
<evidence type="ECO:0000256" key="5">
    <source>
        <dbReference type="SAM" id="MobiDB-lite"/>
    </source>
</evidence>
<dbReference type="PANTHER" id="PTHR30419">
    <property type="entry name" value="HTH-TYPE TRANSCRIPTIONAL REGULATOR YBHD"/>
    <property type="match status" value="1"/>
</dbReference>
<evidence type="ECO:0000313" key="8">
    <source>
        <dbReference type="EMBL" id="RAW49255.1"/>
    </source>
</evidence>
<dbReference type="Pfam" id="PF00126">
    <property type="entry name" value="HTH_1"/>
    <property type="match status" value="1"/>
</dbReference>
<evidence type="ECO:0000259" key="6">
    <source>
        <dbReference type="PROSITE" id="PS50931"/>
    </source>
</evidence>
<evidence type="ECO:0000313" key="10">
    <source>
        <dbReference type="Proteomes" id="UP000250997"/>
    </source>
</evidence>
<evidence type="ECO:0000313" key="7">
    <source>
        <dbReference type="EMBL" id="ATL90283.1"/>
    </source>
</evidence>
<evidence type="ECO:0000256" key="2">
    <source>
        <dbReference type="ARBA" id="ARBA00023015"/>
    </source>
</evidence>
<protein>
    <submittedName>
        <fullName evidence="7">LysR family transcriptional regulator</fullName>
    </submittedName>
</protein>
<dbReference type="GO" id="GO:0003677">
    <property type="term" value="F:DNA binding"/>
    <property type="evidence" value="ECO:0007669"/>
    <property type="project" value="UniProtKB-KW"/>
</dbReference>
<keyword evidence="4" id="KW-0804">Transcription</keyword>
<comment type="similarity">
    <text evidence="1">Belongs to the LysR transcriptional regulatory family.</text>
</comment>
<reference evidence="8 10" key="2">
    <citation type="submission" date="2018-02" db="EMBL/GenBank/DDBJ databases">
        <title>Complete genome sequencing of Faecalibacterium prausnitzii strains isolated from the human gut.</title>
        <authorList>
            <person name="Fitzgerald B.C."/>
            <person name="Shkoporov A.N."/>
            <person name="Ross P.R."/>
            <person name="Hill C."/>
        </authorList>
    </citation>
    <scope>NUCLEOTIDE SEQUENCE [LARGE SCALE GENOMIC DNA]</scope>
    <source>
        <strain evidence="8 10">APC942/18-1</strain>
    </source>
</reference>